<sequence>MENSRLDGDVEVGRYGNVDTMLHALRYDIAVQRVQAPTVNSPDVAIGSTAGGVEGFRRTHREASEAHRVAIAGNRRAATVVAARDRDCPSRRVLVATWPAPPTG</sequence>
<dbReference type="STRING" id="1777.AWC07_25530"/>
<evidence type="ECO:0000313" key="1">
    <source>
        <dbReference type="EMBL" id="ORV74263.1"/>
    </source>
</evidence>
<comment type="caution">
    <text evidence="1">The sequence shown here is derived from an EMBL/GenBank/DDBJ whole genome shotgun (WGS) entry which is preliminary data.</text>
</comment>
<proteinExistence type="predicted"/>
<organism evidence="1 2">
    <name type="scientific">Mycobacterium gastri</name>
    <dbReference type="NCBI Taxonomy" id="1777"/>
    <lineage>
        <taxon>Bacteria</taxon>
        <taxon>Bacillati</taxon>
        <taxon>Actinomycetota</taxon>
        <taxon>Actinomycetes</taxon>
        <taxon>Mycobacteriales</taxon>
        <taxon>Mycobacteriaceae</taxon>
        <taxon>Mycobacterium</taxon>
    </lineage>
</organism>
<dbReference type="RefSeq" id="WP_051508120.1">
    <property type="nucleotide sequence ID" value="NZ_LQOX01000062.1"/>
</dbReference>
<name>A0A1X1VXG6_MYCGS</name>
<dbReference type="EMBL" id="LQOX01000062">
    <property type="protein sequence ID" value="ORV74263.1"/>
    <property type="molecule type" value="Genomic_DNA"/>
</dbReference>
<evidence type="ECO:0000313" key="2">
    <source>
        <dbReference type="Proteomes" id="UP000193738"/>
    </source>
</evidence>
<dbReference type="Proteomes" id="UP000193738">
    <property type="component" value="Unassembled WGS sequence"/>
</dbReference>
<reference evidence="1 2" key="1">
    <citation type="submission" date="2016-01" db="EMBL/GenBank/DDBJ databases">
        <title>The new phylogeny of the genus Mycobacterium.</title>
        <authorList>
            <person name="Tarcisio F."/>
            <person name="Conor M."/>
            <person name="Antonella G."/>
            <person name="Elisabetta G."/>
            <person name="Giulia F.S."/>
            <person name="Sara T."/>
            <person name="Anna F."/>
            <person name="Clotilde B."/>
            <person name="Roberto B."/>
            <person name="Veronica D.S."/>
            <person name="Fabio R."/>
            <person name="Monica P."/>
            <person name="Olivier J."/>
            <person name="Enrico T."/>
            <person name="Nicola S."/>
        </authorList>
    </citation>
    <scope>NUCLEOTIDE SEQUENCE [LARGE SCALE GENOMIC DNA]</scope>
    <source>
        <strain evidence="1 2">DSM 43505</strain>
    </source>
</reference>
<protein>
    <submittedName>
        <fullName evidence="1">Uncharacterized protein</fullName>
    </submittedName>
</protein>
<gene>
    <name evidence="1" type="ORF">AWC07_25530</name>
</gene>
<keyword evidence="2" id="KW-1185">Reference proteome</keyword>
<dbReference type="AlphaFoldDB" id="A0A1X1VXG6"/>
<accession>A0A1X1VXG6</accession>